<protein>
    <recommendedName>
        <fullName evidence="2">non-specific serine/threonine protein kinase</fullName>
        <ecNumber evidence="2">2.7.11.1</ecNumber>
    </recommendedName>
</protein>
<evidence type="ECO:0000256" key="18">
    <source>
        <dbReference type="SAM" id="Phobius"/>
    </source>
</evidence>
<dbReference type="InterPro" id="IPR011009">
    <property type="entry name" value="Kinase-like_dom_sf"/>
</dbReference>
<feature type="compositionally biased region" description="Gly residues" evidence="17">
    <location>
        <begin position="81"/>
        <end position="105"/>
    </location>
</feature>
<dbReference type="Gene3D" id="1.10.510.10">
    <property type="entry name" value="Transferase(Phosphotransferase) domain 1"/>
    <property type="match status" value="1"/>
</dbReference>
<keyword evidence="13 18" id="KW-0472">Membrane</keyword>
<evidence type="ECO:0000256" key="17">
    <source>
        <dbReference type="SAM" id="MobiDB-lite"/>
    </source>
</evidence>
<evidence type="ECO:0000256" key="13">
    <source>
        <dbReference type="ARBA" id="ARBA00023136"/>
    </source>
</evidence>
<evidence type="ECO:0000256" key="4">
    <source>
        <dbReference type="ARBA" id="ARBA00022614"/>
    </source>
</evidence>
<keyword evidence="14" id="KW-0675">Receptor</keyword>
<dbReference type="FunFam" id="1.10.510.10:FF:000453">
    <property type="entry name" value="LRR receptor-like serine/threonine-protein kinase HSL2"/>
    <property type="match status" value="1"/>
</dbReference>
<dbReference type="Gene3D" id="3.30.200.20">
    <property type="entry name" value="Phosphorylase Kinase, domain 1"/>
    <property type="match status" value="1"/>
</dbReference>
<feature type="binding site" evidence="16">
    <location>
        <position position="212"/>
    </location>
    <ligand>
        <name>ATP</name>
        <dbReference type="ChEBI" id="CHEBI:30616"/>
    </ligand>
</feature>
<dbReference type="PANTHER" id="PTHR45974">
    <property type="entry name" value="RECEPTOR-LIKE PROTEIN 55"/>
    <property type="match status" value="1"/>
</dbReference>
<keyword evidence="12 18" id="KW-1133">Transmembrane helix</keyword>
<proteinExistence type="predicted"/>
<dbReference type="CDD" id="cd14066">
    <property type="entry name" value="STKc_IRAK"/>
    <property type="match status" value="1"/>
</dbReference>
<feature type="domain" description="Protein kinase" evidence="19">
    <location>
        <begin position="184"/>
        <end position="482"/>
    </location>
</feature>
<dbReference type="PROSITE" id="PS00107">
    <property type="entry name" value="PROTEIN_KINASE_ATP"/>
    <property type="match status" value="1"/>
</dbReference>
<evidence type="ECO:0000256" key="10">
    <source>
        <dbReference type="ARBA" id="ARBA00022777"/>
    </source>
</evidence>
<feature type="region of interest" description="Disordered" evidence="17">
    <location>
        <begin position="81"/>
        <end position="106"/>
    </location>
</feature>
<dbReference type="FunFam" id="3.30.200.20:FF:000328">
    <property type="entry name" value="Leucine-rich repeat protein kinase family protein"/>
    <property type="match status" value="1"/>
</dbReference>
<keyword evidence="8" id="KW-0677">Repeat</keyword>
<dbReference type="PANTHER" id="PTHR45974:SF267">
    <property type="entry name" value="PROTEIN KINASE DOMAIN-CONTAINING PROTEIN"/>
    <property type="match status" value="1"/>
</dbReference>
<dbReference type="InterPro" id="IPR017441">
    <property type="entry name" value="Protein_kinase_ATP_BS"/>
</dbReference>
<evidence type="ECO:0000256" key="11">
    <source>
        <dbReference type="ARBA" id="ARBA00022840"/>
    </source>
</evidence>
<dbReference type="GO" id="GO:0016020">
    <property type="term" value="C:membrane"/>
    <property type="evidence" value="ECO:0007669"/>
    <property type="project" value="UniProtKB-SubCell"/>
</dbReference>
<evidence type="ECO:0000256" key="9">
    <source>
        <dbReference type="ARBA" id="ARBA00022741"/>
    </source>
</evidence>
<comment type="caution">
    <text evidence="20">The sequence shown here is derived from an EMBL/GenBank/DDBJ whole genome shotgun (WGS) entry which is preliminary data.</text>
</comment>
<keyword evidence="4" id="KW-0433">Leucine-rich repeat</keyword>
<evidence type="ECO:0000256" key="7">
    <source>
        <dbReference type="ARBA" id="ARBA00022729"/>
    </source>
</evidence>
<keyword evidence="6 18" id="KW-0812">Transmembrane</keyword>
<organism evidence="20 21">
    <name type="scientific">Deinandra increscens subsp. villosa</name>
    <dbReference type="NCBI Taxonomy" id="3103831"/>
    <lineage>
        <taxon>Eukaryota</taxon>
        <taxon>Viridiplantae</taxon>
        <taxon>Streptophyta</taxon>
        <taxon>Embryophyta</taxon>
        <taxon>Tracheophyta</taxon>
        <taxon>Spermatophyta</taxon>
        <taxon>Magnoliopsida</taxon>
        <taxon>eudicotyledons</taxon>
        <taxon>Gunneridae</taxon>
        <taxon>Pentapetalae</taxon>
        <taxon>asterids</taxon>
        <taxon>campanulids</taxon>
        <taxon>Asterales</taxon>
        <taxon>Asteraceae</taxon>
        <taxon>Asteroideae</taxon>
        <taxon>Heliantheae alliance</taxon>
        <taxon>Madieae</taxon>
        <taxon>Madiinae</taxon>
        <taxon>Deinandra</taxon>
    </lineage>
</organism>
<keyword evidence="15" id="KW-0325">Glycoprotein</keyword>
<keyword evidence="5" id="KW-0808">Transferase</keyword>
<keyword evidence="3" id="KW-0723">Serine/threonine-protein kinase</keyword>
<accession>A0AAP0CCC1</accession>
<comment type="subcellular location">
    <subcellularLocation>
        <location evidence="1">Membrane</location>
        <topology evidence="1">Single-pass type I membrane protein</topology>
    </subcellularLocation>
</comment>
<evidence type="ECO:0000256" key="6">
    <source>
        <dbReference type="ARBA" id="ARBA00022692"/>
    </source>
</evidence>
<keyword evidence="21" id="KW-1185">Reference proteome</keyword>
<dbReference type="PROSITE" id="PS00108">
    <property type="entry name" value="PROTEIN_KINASE_ST"/>
    <property type="match status" value="1"/>
</dbReference>
<evidence type="ECO:0000256" key="12">
    <source>
        <dbReference type="ARBA" id="ARBA00022989"/>
    </source>
</evidence>
<evidence type="ECO:0000256" key="16">
    <source>
        <dbReference type="PROSITE-ProRule" id="PRU10141"/>
    </source>
</evidence>
<keyword evidence="7" id="KW-0732">Signal</keyword>
<dbReference type="InterPro" id="IPR000719">
    <property type="entry name" value="Prot_kinase_dom"/>
</dbReference>
<gene>
    <name evidence="20" type="ORF">SSX86_030174</name>
</gene>
<dbReference type="AlphaFoldDB" id="A0AAP0CCC1"/>
<keyword evidence="9 16" id="KW-0547">Nucleotide-binding</keyword>
<evidence type="ECO:0000256" key="2">
    <source>
        <dbReference type="ARBA" id="ARBA00012513"/>
    </source>
</evidence>
<sequence length="515" mass="56205">MSQLPVDSVSLRNPTNNLDNSLVMNVLLFPSGNERFNRTGVFSVGSSFGNATFKPPIAFGSTYSFFGGIYDFLLGGGDNSSSSGGGDNSSSSGGGHNSSSSGGGHKSSNTDVIVGSVVGGCVLVALLILAEIYALRKKGQAKKGINERNTFELWDTTKGNGAVPQLKGTKAFSFEELNTYTNNFTELNNIGTGGYGMVYRGSLPNGQLIAIKRAKHGSSQGALEFKTEIELLSRVHHKNLVNLIGFCFDKGEQMLVYEYIVNGTVKDSLSGRSGIGLDWIRRLQIALGAAKGLQYLHDLADPPIIHRDVKTNNILLDESLVAKVADFGISKSLGDANVTHVTTEVKGTVGYMDPEYYMTQRLSEKSDVYSFGVVLLELITARNPIERGKHIVSEVKHAMDTSKELYNLHEVLDPTIDLTTQLKGLEKYVDVALWCVEEKGYKRPRMSVVVKEIECIMELAGLNPNDEIESNSADYPSEHPYAHDSLFAYSYSSDQFPTKLDSKYTFAQETGWKTC</sequence>
<evidence type="ECO:0000256" key="3">
    <source>
        <dbReference type="ARBA" id="ARBA00022527"/>
    </source>
</evidence>
<dbReference type="InterPro" id="IPR001245">
    <property type="entry name" value="Ser-Thr/Tyr_kinase_cat_dom"/>
</dbReference>
<dbReference type="Pfam" id="PF07714">
    <property type="entry name" value="PK_Tyr_Ser-Thr"/>
    <property type="match status" value="1"/>
</dbReference>
<evidence type="ECO:0000256" key="1">
    <source>
        <dbReference type="ARBA" id="ARBA00004479"/>
    </source>
</evidence>
<evidence type="ECO:0000313" key="21">
    <source>
        <dbReference type="Proteomes" id="UP001408789"/>
    </source>
</evidence>
<evidence type="ECO:0000256" key="5">
    <source>
        <dbReference type="ARBA" id="ARBA00022679"/>
    </source>
</evidence>
<keyword evidence="10" id="KW-0418">Kinase</keyword>
<dbReference type="Proteomes" id="UP001408789">
    <property type="component" value="Unassembled WGS sequence"/>
</dbReference>
<evidence type="ECO:0000313" key="20">
    <source>
        <dbReference type="EMBL" id="KAK9050857.1"/>
    </source>
</evidence>
<dbReference type="InterPro" id="IPR008271">
    <property type="entry name" value="Ser/Thr_kinase_AS"/>
</dbReference>
<dbReference type="SMART" id="SM00220">
    <property type="entry name" value="S_TKc"/>
    <property type="match status" value="1"/>
</dbReference>
<dbReference type="SUPFAM" id="SSF56112">
    <property type="entry name" value="Protein kinase-like (PK-like)"/>
    <property type="match status" value="1"/>
</dbReference>
<feature type="transmembrane region" description="Helical" evidence="18">
    <location>
        <begin position="112"/>
        <end position="135"/>
    </location>
</feature>
<dbReference type="EMBL" id="JBCNJP010000050">
    <property type="protein sequence ID" value="KAK9050857.1"/>
    <property type="molecule type" value="Genomic_DNA"/>
</dbReference>
<dbReference type="EC" id="2.7.11.1" evidence="2"/>
<name>A0AAP0CCC1_9ASTR</name>
<dbReference type="PROSITE" id="PS50011">
    <property type="entry name" value="PROTEIN_KINASE_DOM"/>
    <property type="match status" value="1"/>
</dbReference>
<dbReference type="GO" id="GO:0005524">
    <property type="term" value="F:ATP binding"/>
    <property type="evidence" value="ECO:0007669"/>
    <property type="project" value="UniProtKB-UniRule"/>
</dbReference>
<evidence type="ECO:0000259" key="19">
    <source>
        <dbReference type="PROSITE" id="PS50011"/>
    </source>
</evidence>
<keyword evidence="11 16" id="KW-0067">ATP-binding</keyword>
<reference evidence="20 21" key="1">
    <citation type="submission" date="2024-04" db="EMBL/GenBank/DDBJ databases">
        <title>The reference genome of an endangered Asteraceae, Deinandra increscens subsp. villosa, native to the Central Coast of California.</title>
        <authorList>
            <person name="Guilliams M."/>
            <person name="Hasenstab-Lehman K."/>
            <person name="Meyer R."/>
            <person name="Mcevoy S."/>
        </authorList>
    </citation>
    <scope>NUCLEOTIDE SEQUENCE [LARGE SCALE GENOMIC DNA]</scope>
    <source>
        <tissue evidence="20">Leaf</tissue>
    </source>
</reference>
<evidence type="ECO:0000256" key="8">
    <source>
        <dbReference type="ARBA" id="ARBA00022737"/>
    </source>
</evidence>
<evidence type="ECO:0000256" key="15">
    <source>
        <dbReference type="ARBA" id="ARBA00023180"/>
    </source>
</evidence>
<dbReference type="GO" id="GO:0004674">
    <property type="term" value="F:protein serine/threonine kinase activity"/>
    <property type="evidence" value="ECO:0007669"/>
    <property type="project" value="UniProtKB-KW"/>
</dbReference>
<evidence type="ECO:0000256" key="14">
    <source>
        <dbReference type="ARBA" id="ARBA00023170"/>
    </source>
</evidence>